<dbReference type="EC" id="3.1.2.4" evidence="2"/>
<comment type="catalytic activity">
    <reaction evidence="1">
        <text>3-hydroxy-2-methylpropanoyl-CoA + H2O = 3-hydroxy-2-methylpropanoate + CoA + H(+)</text>
        <dbReference type="Rhea" id="RHEA:20888"/>
        <dbReference type="ChEBI" id="CHEBI:11805"/>
        <dbReference type="ChEBI" id="CHEBI:15377"/>
        <dbReference type="ChEBI" id="CHEBI:15378"/>
        <dbReference type="ChEBI" id="CHEBI:57287"/>
        <dbReference type="ChEBI" id="CHEBI:57340"/>
        <dbReference type="EC" id="3.1.2.4"/>
    </reaction>
</comment>
<evidence type="ECO:0000313" key="5">
    <source>
        <dbReference type="EMBL" id="QBY49695.1"/>
    </source>
</evidence>
<sequence>MRLTESANSPHHAGTQDAAEPEALFDVVNGVGIATLNRPRQLNALSYPMIVALGAQLETWAQDDAIRAVVLRGAGPKAFCAGGDIRALYDSYRDGTPLHRRFFIDEYTLDYRLHRYPKPLVALMDGVVMGGGMGLAQAAHLRIVTERSRVAMPETGIGLVPDVGASHFLSKLPVQLALYLGLTGVTIGAADALLCGLADAAVDSGTLATLEQTLAGITWGRDVLADLRHALVREPVTSAADSPLLQVLPALLRHFPAHATLPEILAGLACQDDPLYTAWATRTIDVLRTRSPLSACATRELLLRGRRMDLADCFRMELAVVVNTFSQGDFIEGVRALIVDKDNAPRWRTTSYEAVAPDDAQALFRPWWAPGEQPLPLALPA</sequence>
<dbReference type="GO" id="GO:0006574">
    <property type="term" value="P:L-valine catabolic process"/>
    <property type="evidence" value="ECO:0007669"/>
    <property type="project" value="TreeGrafter"/>
</dbReference>
<dbReference type="InterPro" id="IPR045004">
    <property type="entry name" value="ECH_dom"/>
</dbReference>
<keyword evidence="3" id="KW-0378">Hydrolase</keyword>
<evidence type="ECO:0000256" key="3">
    <source>
        <dbReference type="ARBA" id="ARBA00022801"/>
    </source>
</evidence>
<proteinExistence type="predicted"/>
<dbReference type="RefSeq" id="WP_135702522.1">
    <property type="nucleotide sequence ID" value="NZ_CP038634.1"/>
</dbReference>
<dbReference type="Proteomes" id="UP000295294">
    <property type="component" value="Chromosome 1"/>
</dbReference>
<dbReference type="GO" id="GO:0003860">
    <property type="term" value="F:3-hydroxyisobutyryl-CoA hydrolase activity"/>
    <property type="evidence" value="ECO:0007669"/>
    <property type="project" value="UniProtKB-EC"/>
</dbReference>
<dbReference type="EMBL" id="CP038634">
    <property type="protein sequence ID" value="QBY49695.1"/>
    <property type="molecule type" value="Genomic_DNA"/>
</dbReference>
<dbReference type="InterPro" id="IPR032259">
    <property type="entry name" value="HIBYL-CoA-H"/>
</dbReference>
<dbReference type="Gene3D" id="3.90.226.10">
    <property type="entry name" value="2-enoyl-CoA Hydratase, Chain A, domain 1"/>
    <property type="match status" value="1"/>
</dbReference>
<dbReference type="NCBIfam" id="NF004127">
    <property type="entry name" value="PRK05617.1"/>
    <property type="match status" value="1"/>
</dbReference>
<evidence type="ECO:0000256" key="1">
    <source>
        <dbReference type="ARBA" id="ARBA00001709"/>
    </source>
</evidence>
<dbReference type="CDD" id="cd06558">
    <property type="entry name" value="crotonase-like"/>
    <property type="match status" value="1"/>
</dbReference>
<gene>
    <name evidence="5" type="ORF">E0W60_00160</name>
</gene>
<evidence type="ECO:0000259" key="4">
    <source>
        <dbReference type="Pfam" id="PF16113"/>
    </source>
</evidence>
<keyword evidence="5" id="KW-0413">Isomerase</keyword>
<dbReference type="OrthoDB" id="9790967at2"/>
<dbReference type="PANTHER" id="PTHR43176:SF3">
    <property type="entry name" value="3-HYDROXYISOBUTYRYL-COA HYDROLASE, MITOCHONDRIAL"/>
    <property type="match status" value="1"/>
</dbReference>
<dbReference type="AlphaFoldDB" id="A0A4P7L3T8"/>
<accession>A0A4P7L3T8</accession>
<protein>
    <recommendedName>
        <fullName evidence="2">3-hydroxyisobutyryl-CoA hydrolase</fullName>
        <ecNumber evidence="2">3.1.2.4</ecNumber>
    </recommendedName>
</protein>
<dbReference type="GO" id="GO:0016853">
    <property type="term" value="F:isomerase activity"/>
    <property type="evidence" value="ECO:0007669"/>
    <property type="project" value="UniProtKB-KW"/>
</dbReference>
<organism evidence="5 6">
    <name type="scientific">Cupriavidus oxalaticus</name>
    <dbReference type="NCBI Taxonomy" id="96344"/>
    <lineage>
        <taxon>Bacteria</taxon>
        <taxon>Pseudomonadati</taxon>
        <taxon>Pseudomonadota</taxon>
        <taxon>Betaproteobacteria</taxon>
        <taxon>Burkholderiales</taxon>
        <taxon>Burkholderiaceae</taxon>
        <taxon>Cupriavidus</taxon>
    </lineage>
</organism>
<dbReference type="STRING" id="1349762.GCA_001592245_03961"/>
<dbReference type="SUPFAM" id="SSF52096">
    <property type="entry name" value="ClpP/crotonase"/>
    <property type="match status" value="1"/>
</dbReference>
<dbReference type="Pfam" id="PF16113">
    <property type="entry name" value="ECH_2"/>
    <property type="match status" value="1"/>
</dbReference>
<reference evidence="5 6" key="1">
    <citation type="submission" date="2019-03" db="EMBL/GenBank/DDBJ databases">
        <title>Efficiently degradation of phenoxyalkanoic acid herbicides by Cupriavidus oxalaticus strain X32.</title>
        <authorList>
            <person name="Sheng X."/>
        </authorList>
    </citation>
    <scope>NUCLEOTIDE SEQUENCE [LARGE SCALE GENOMIC DNA]</scope>
    <source>
        <strain evidence="5 6">X32</strain>
    </source>
</reference>
<dbReference type="PANTHER" id="PTHR43176">
    <property type="entry name" value="3-HYDROXYISOBUTYRYL-COA HYDROLASE-RELATED"/>
    <property type="match status" value="1"/>
</dbReference>
<name>A0A4P7L3T8_9BURK</name>
<dbReference type="InterPro" id="IPR029045">
    <property type="entry name" value="ClpP/crotonase-like_dom_sf"/>
</dbReference>
<dbReference type="GO" id="GO:0005829">
    <property type="term" value="C:cytosol"/>
    <property type="evidence" value="ECO:0007669"/>
    <property type="project" value="TreeGrafter"/>
</dbReference>
<dbReference type="KEGG" id="cox:E0W60_00160"/>
<feature type="domain" description="Enoyl-CoA hydratase/isomerase" evidence="4">
    <location>
        <begin position="31"/>
        <end position="364"/>
    </location>
</feature>
<evidence type="ECO:0000256" key="2">
    <source>
        <dbReference type="ARBA" id="ARBA00011915"/>
    </source>
</evidence>
<evidence type="ECO:0000313" key="6">
    <source>
        <dbReference type="Proteomes" id="UP000295294"/>
    </source>
</evidence>